<dbReference type="RefSeq" id="WP_187085094.1">
    <property type="nucleotide sequence ID" value="NZ_JACORU010000017.1"/>
</dbReference>
<dbReference type="EMBL" id="JACORU010000017">
    <property type="protein sequence ID" value="MBC5768389.1"/>
    <property type="molecule type" value="Genomic_DNA"/>
</dbReference>
<keyword evidence="2" id="KW-1185">Reference proteome</keyword>
<dbReference type="SUPFAM" id="SSF53756">
    <property type="entry name" value="UDP-Glycosyltransferase/glycogen phosphorylase"/>
    <property type="match status" value="1"/>
</dbReference>
<accession>A0A923MFM9</accession>
<proteinExistence type="predicted"/>
<organism evidence="1 2">
    <name type="scientific">Ramlibacter albus</name>
    <dbReference type="NCBI Taxonomy" id="2079448"/>
    <lineage>
        <taxon>Bacteria</taxon>
        <taxon>Pseudomonadati</taxon>
        <taxon>Pseudomonadota</taxon>
        <taxon>Betaproteobacteria</taxon>
        <taxon>Burkholderiales</taxon>
        <taxon>Comamonadaceae</taxon>
        <taxon>Ramlibacter</taxon>
    </lineage>
</organism>
<protein>
    <submittedName>
        <fullName evidence="1">UDP-glycosyltransferase</fullName>
    </submittedName>
</protein>
<reference evidence="1" key="1">
    <citation type="submission" date="2020-08" db="EMBL/GenBank/DDBJ databases">
        <title>Ramlibacter sp. GTP1 16S ribosomal RNA gene genome sequencing and assembly.</title>
        <authorList>
            <person name="Kang M."/>
        </authorList>
    </citation>
    <scope>NUCLEOTIDE SEQUENCE</scope>
    <source>
        <strain evidence="1">GTP1</strain>
    </source>
</reference>
<dbReference type="Gene3D" id="3.40.50.2000">
    <property type="entry name" value="Glycogen Phosphorylase B"/>
    <property type="match status" value="1"/>
</dbReference>
<name>A0A923MFM9_9BURK</name>
<dbReference type="Proteomes" id="UP000596827">
    <property type="component" value="Unassembled WGS sequence"/>
</dbReference>
<sequence>MKKVLFICYGGGHVRMVLPVAKELHESGRADVKVLALTTAAPVARAAGLPVVQFKDFVQPGDEAALAHGRRLAAQMKDVVDLDETAAYLGLSSADLVADVGAQEAFRRYEKDGRQAFLPRGTLRRILKKLEPDLVVATNSPRAERAAIEVAREVGIPAVCIVDLFAIDEVRWIGQPGYADRVCVLNEAVRDFLVAAGRKPEEMVVTGNPAFDVLSDPEVAQEGAALRADEGWDGKRVLLWAEQVEPAFHPFDGRPGDPTLPVRALQALVDWTAANDDAVLCIRPRPGQQMSLDALGPRLRGDDGRLVLTGQDWPLPPLLHAVSTVVTLTSTVGLEGHLAGARLVQVQGSVFDEAMPLARFGVADAAVPVAGLGEALDRVTRLGRRPLAQSGLAATGRVLSVLGAFL</sequence>
<evidence type="ECO:0000313" key="2">
    <source>
        <dbReference type="Proteomes" id="UP000596827"/>
    </source>
</evidence>
<comment type="caution">
    <text evidence="1">The sequence shown here is derived from an EMBL/GenBank/DDBJ whole genome shotgun (WGS) entry which is preliminary data.</text>
</comment>
<gene>
    <name evidence="1" type="ORF">H8R02_28270</name>
</gene>
<dbReference type="AlphaFoldDB" id="A0A923MFM9"/>
<evidence type="ECO:0000313" key="1">
    <source>
        <dbReference type="EMBL" id="MBC5768389.1"/>
    </source>
</evidence>